<feature type="transmembrane region" description="Helical" evidence="1">
    <location>
        <begin position="42"/>
        <end position="64"/>
    </location>
</feature>
<keyword evidence="1" id="KW-0812">Transmembrane</keyword>
<dbReference type="RefSeq" id="WP_188222684.1">
    <property type="nucleotide sequence ID" value="NZ_JACVXD010000002.1"/>
</dbReference>
<dbReference type="Proteomes" id="UP000621516">
    <property type="component" value="Unassembled WGS sequence"/>
</dbReference>
<feature type="transmembrane region" description="Helical" evidence="1">
    <location>
        <begin position="288"/>
        <end position="306"/>
    </location>
</feature>
<feature type="transmembrane region" description="Helical" evidence="1">
    <location>
        <begin position="76"/>
        <end position="105"/>
    </location>
</feature>
<accession>A0A8J6Q1Q7</accession>
<dbReference type="InterPro" id="IPR045625">
    <property type="entry name" value="DUF6427"/>
</dbReference>
<feature type="transmembrane region" description="Helical" evidence="1">
    <location>
        <begin position="165"/>
        <end position="187"/>
    </location>
</feature>
<reference evidence="2 3" key="1">
    <citation type="journal article" date="2018" name="J. Microbiol.">
        <title>Aestuariibaculum marinum sp. nov., a marine bacterium isolated from seawater in South Korea.</title>
        <authorList>
            <person name="Choi J."/>
            <person name="Lee D."/>
            <person name="Jang J.H."/>
            <person name="Cha S."/>
            <person name="Seo T."/>
        </authorList>
    </citation>
    <scope>NUCLEOTIDE SEQUENCE [LARGE SCALE GENOMIC DNA]</scope>
    <source>
        <strain evidence="2 3">IP7</strain>
    </source>
</reference>
<dbReference type="EMBL" id="JACVXD010000002">
    <property type="protein sequence ID" value="MBD0823374.1"/>
    <property type="molecule type" value="Genomic_DNA"/>
</dbReference>
<keyword evidence="3" id="KW-1185">Reference proteome</keyword>
<protein>
    <submittedName>
        <fullName evidence="2">Uncharacterized protein</fullName>
    </submittedName>
</protein>
<gene>
    <name evidence="2" type="ORF">ICJ85_05015</name>
</gene>
<evidence type="ECO:0000313" key="3">
    <source>
        <dbReference type="Proteomes" id="UP000621516"/>
    </source>
</evidence>
<feature type="transmembrane region" description="Helical" evidence="1">
    <location>
        <begin position="264"/>
        <end position="281"/>
    </location>
</feature>
<name>A0A8J6Q1Q7_9FLAO</name>
<keyword evidence="1" id="KW-1133">Transmembrane helix</keyword>
<proteinExistence type="predicted"/>
<dbReference type="AlphaFoldDB" id="A0A8J6Q1Q7"/>
<dbReference type="Pfam" id="PF19992">
    <property type="entry name" value="DUF6427"/>
    <property type="match status" value="1"/>
</dbReference>
<sequence length="307" mass="34994">MIASLFSKSKPINFVVVLFITLLAFTMARIPLVNQPITIAFIFKQLSVFLLCCLTILVVNFIISKNNLTKKNNYDVLLYSVFLLTFVQTTGDINILFANFFFLLGLRRIMSLRTEKNVKKKLFDAAFWIAIASLFYFWAILFFVLIIVSLLLYSDNHLRHWIIPYTGVASVFILSVCTSIIVTGDYFKLLHINPTIGADFTSYNSLKYLVGITMLLSFGIWASIFYLKNLKSKKKSFRASFQIVIIAFLVAALVIAMAPNKTGSEFLFAFAPLAIIITNYLETIEENWFKEVFLSILVVVPFILLLL</sequence>
<feature type="transmembrane region" description="Helical" evidence="1">
    <location>
        <begin position="125"/>
        <end position="153"/>
    </location>
</feature>
<feature type="transmembrane region" description="Helical" evidence="1">
    <location>
        <begin position="12"/>
        <end position="30"/>
    </location>
</feature>
<evidence type="ECO:0000313" key="2">
    <source>
        <dbReference type="EMBL" id="MBD0823374.1"/>
    </source>
</evidence>
<comment type="caution">
    <text evidence="2">The sequence shown here is derived from an EMBL/GenBank/DDBJ whole genome shotgun (WGS) entry which is preliminary data.</text>
</comment>
<feature type="transmembrane region" description="Helical" evidence="1">
    <location>
        <begin position="239"/>
        <end position="258"/>
    </location>
</feature>
<keyword evidence="1" id="KW-0472">Membrane</keyword>
<feature type="transmembrane region" description="Helical" evidence="1">
    <location>
        <begin position="207"/>
        <end position="227"/>
    </location>
</feature>
<evidence type="ECO:0000256" key="1">
    <source>
        <dbReference type="SAM" id="Phobius"/>
    </source>
</evidence>
<organism evidence="2 3">
    <name type="scientific">Aestuariibaculum marinum</name>
    <dbReference type="NCBI Taxonomy" id="2683592"/>
    <lineage>
        <taxon>Bacteria</taxon>
        <taxon>Pseudomonadati</taxon>
        <taxon>Bacteroidota</taxon>
        <taxon>Flavobacteriia</taxon>
        <taxon>Flavobacteriales</taxon>
        <taxon>Flavobacteriaceae</taxon>
    </lineage>
</organism>